<dbReference type="AlphaFoldDB" id="A0A7W9AZZ4"/>
<protein>
    <submittedName>
        <fullName evidence="2">Uncharacterized protein</fullName>
    </submittedName>
</protein>
<evidence type="ECO:0000313" key="3">
    <source>
        <dbReference type="Proteomes" id="UP000555546"/>
    </source>
</evidence>
<dbReference type="EMBL" id="JACIJG010000017">
    <property type="protein sequence ID" value="MBB5703718.1"/>
    <property type="molecule type" value="Genomic_DNA"/>
</dbReference>
<organism evidence="2 3">
    <name type="scientific">Brucella daejeonensis</name>
    <dbReference type="NCBI Taxonomy" id="659015"/>
    <lineage>
        <taxon>Bacteria</taxon>
        <taxon>Pseudomonadati</taxon>
        <taxon>Pseudomonadota</taxon>
        <taxon>Alphaproteobacteria</taxon>
        <taxon>Hyphomicrobiales</taxon>
        <taxon>Brucellaceae</taxon>
        <taxon>Brucella/Ochrobactrum group</taxon>
        <taxon>Brucella</taxon>
    </lineage>
</organism>
<accession>A0A7W9AZZ4</accession>
<feature type="coiled-coil region" evidence="1">
    <location>
        <begin position="43"/>
        <end position="79"/>
    </location>
</feature>
<name>A0A7W9AZZ4_9HYPH</name>
<keyword evidence="3" id="KW-1185">Reference proteome</keyword>
<dbReference type="RefSeq" id="WP_328700519.1">
    <property type="nucleotide sequence ID" value="NZ_JACIJG010000017.1"/>
</dbReference>
<evidence type="ECO:0000313" key="2">
    <source>
        <dbReference type="EMBL" id="MBB5703718.1"/>
    </source>
</evidence>
<proteinExistence type="predicted"/>
<reference evidence="2 3" key="1">
    <citation type="submission" date="2020-08" db="EMBL/GenBank/DDBJ databases">
        <title>Genomic Encyclopedia of Type Strains, Phase IV (KMG-IV): sequencing the most valuable type-strain genomes for metagenomic binning, comparative biology and taxonomic classification.</title>
        <authorList>
            <person name="Goeker M."/>
        </authorList>
    </citation>
    <scope>NUCLEOTIDE SEQUENCE [LARGE SCALE GENOMIC DNA]</scope>
    <source>
        <strain evidence="2 3">DSM 26944</strain>
    </source>
</reference>
<dbReference type="Proteomes" id="UP000555546">
    <property type="component" value="Unassembled WGS sequence"/>
</dbReference>
<comment type="caution">
    <text evidence="2">The sequence shown here is derived from an EMBL/GenBank/DDBJ whole genome shotgun (WGS) entry which is preliminary data.</text>
</comment>
<gene>
    <name evidence="2" type="ORF">FHS76_003628</name>
</gene>
<keyword evidence="1" id="KW-0175">Coiled coil</keyword>
<evidence type="ECO:0000256" key="1">
    <source>
        <dbReference type="SAM" id="Coils"/>
    </source>
</evidence>
<sequence>MDAHFRTLDRLARSEARIRLAHQLQTAHGIDPADLAELLSLPVSQYLNRLERLKLTNSNEQADTRKRERNAVLERLQAELKRLLDGEELPDKSKAEALTALARAVKSVGELASDEKVAGLPAMGGMVTTVGEARKALKRISRRIEELAERRAREIVAGRIDAASNCGSGGGMAASGA</sequence>